<evidence type="ECO:0000256" key="3">
    <source>
        <dbReference type="ARBA" id="ARBA00013253"/>
    </source>
</evidence>
<proteinExistence type="predicted"/>
<dbReference type="Pfam" id="PF01288">
    <property type="entry name" value="HPPK"/>
    <property type="match status" value="1"/>
</dbReference>
<dbReference type="GO" id="GO:0046656">
    <property type="term" value="P:folic acid biosynthetic process"/>
    <property type="evidence" value="ECO:0007669"/>
    <property type="project" value="UniProtKB-KW"/>
</dbReference>
<dbReference type="GO" id="GO:0005524">
    <property type="term" value="F:ATP binding"/>
    <property type="evidence" value="ECO:0007669"/>
    <property type="project" value="UniProtKB-KW"/>
</dbReference>
<protein>
    <recommendedName>
        <fullName evidence="3">2-amino-4-hydroxy-6-hydroxymethyldihydropteridine diphosphokinase</fullName>
        <ecNumber evidence="3">2.7.6.3</ecNumber>
    </recommendedName>
</protein>
<dbReference type="Gene3D" id="3.30.70.560">
    <property type="entry name" value="7,8-Dihydro-6-hydroxymethylpterin-pyrophosphokinase HPPK"/>
    <property type="match status" value="1"/>
</dbReference>
<organism evidence="10 11">
    <name type="scientific">Vagococcus silagei</name>
    <dbReference type="NCBI Taxonomy" id="2508885"/>
    <lineage>
        <taxon>Bacteria</taxon>
        <taxon>Bacillati</taxon>
        <taxon>Bacillota</taxon>
        <taxon>Bacilli</taxon>
        <taxon>Lactobacillales</taxon>
        <taxon>Enterococcaceae</taxon>
        <taxon>Vagococcus</taxon>
    </lineage>
</organism>
<keyword evidence="5" id="KW-0547">Nucleotide-binding</keyword>
<dbReference type="OrthoDB" id="9808041at2"/>
<evidence type="ECO:0000256" key="2">
    <source>
        <dbReference type="ARBA" id="ARBA00005051"/>
    </source>
</evidence>
<dbReference type="AlphaFoldDB" id="A0A4S3B0Y4"/>
<feature type="domain" description="7,8-dihydro-6-hydroxymethylpterin-pyrophosphokinase" evidence="9">
    <location>
        <begin position="87"/>
        <end position="98"/>
    </location>
</feature>
<keyword evidence="6 10" id="KW-0418">Kinase</keyword>
<evidence type="ECO:0000256" key="4">
    <source>
        <dbReference type="ARBA" id="ARBA00022679"/>
    </source>
</evidence>
<evidence type="ECO:0000256" key="8">
    <source>
        <dbReference type="ARBA" id="ARBA00022909"/>
    </source>
</evidence>
<name>A0A4S3B0Y4_9ENTE</name>
<evidence type="ECO:0000313" key="11">
    <source>
        <dbReference type="Proteomes" id="UP000310506"/>
    </source>
</evidence>
<dbReference type="SUPFAM" id="SSF55083">
    <property type="entry name" value="6-hydroxymethyl-7,8-dihydropterin pyrophosphokinase, HPPK"/>
    <property type="match status" value="1"/>
</dbReference>
<dbReference type="GO" id="GO:0046654">
    <property type="term" value="P:tetrahydrofolate biosynthetic process"/>
    <property type="evidence" value="ECO:0007669"/>
    <property type="project" value="UniProtKB-UniPathway"/>
</dbReference>
<accession>A0A4S3B0Y4</accession>
<dbReference type="EMBL" id="SDGV01000018">
    <property type="protein sequence ID" value="THB60744.1"/>
    <property type="molecule type" value="Genomic_DNA"/>
</dbReference>
<dbReference type="PANTHER" id="PTHR43071">
    <property type="entry name" value="2-AMINO-4-HYDROXY-6-HYDROXYMETHYLDIHYDROPTERIDINE PYROPHOSPHOKINASE"/>
    <property type="match status" value="1"/>
</dbReference>
<dbReference type="InterPro" id="IPR035907">
    <property type="entry name" value="Hppk_sf"/>
</dbReference>
<keyword evidence="4 10" id="KW-0808">Transferase</keyword>
<dbReference type="Proteomes" id="UP000310506">
    <property type="component" value="Unassembled WGS sequence"/>
</dbReference>
<dbReference type="CDD" id="cd00483">
    <property type="entry name" value="HPPK"/>
    <property type="match status" value="1"/>
</dbReference>
<dbReference type="EC" id="2.7.6.3" evidence="3"/>
<gene>
    <name evidence="10" type="primary">folK</name>
    <name evidence="10" type="ORF">ESZ54_09150</name>
</gene>
<dbReference type="PANTHER" id="PTHR43071:SF1">
    <property type="entry name" value="2-AMINO-4-HYDROXY-6-HYDROXYMETHYLDIHYDROPTERIDINE PYROPHOSPHOKINASE"/>
    <property type="match status" value="1"/>
</dbReference>
<reference evidence="10 11" key="1">
    <citation type="submission" date="2019-01" db="EMBL/GenBank/DDBJ databases">
        <title>Vagococcus silagei sp. nov. isolated from brewer's grain.</title>
        <authorList>
            <person name="Guu J.-R."/>
        </authorList>
    </citation>
    <scope>NUCLEOTIDE SEQUENCE [LARGE SCALE GENOMIC DNA]</scope>
    <source>
        <strain evidence="10 11">2B-2</strain>
    </source>
</reference>
<dbReference type="PROSITE" id="PS00794">
    <property type="entry name" value="HPPK"/>
    <property type="match status" value="1"/>
</dbReference>
<comment type="pathway">
    <text evidence="2">Cofactor biosynthesis; tetrahydrofolate biosynthesis; 2-amino-4-hydroxy-6-hydroxymethyl-7,8-dihydropteridine diphosphate from 7,8-dihydroneopterin triphosphate: step 4/4.</text>
</comment>
<evidence type="ECO:0000256" key="5">
    <source>
        <dbReference type="ARBA" id="ARBA00022741"/>
    </source>
</evidence>
<dbReference type="GO" id="GO:0003848">
    <property type="term" value="F:2-amino-4-hydroxy-6-hydroxymethyldihydropteridine diphosphokinase activity"/>
    <property type="evidence" value="ECO:0007669"/>
    <property type="project" value="UniProtKB-EC"/>
</dbReference>
<keyword evidence="8" id="KW-0289">Folate biosynthesis</keyword>
<evidence type="ECO:0000313" key="10">
    <source>
        <dbReference type="EMBL" id="THB60744.1"/>
    </source>
</evidence>
<evidence type="ECO:0000256" key="1">
    <source>
        <dbReference type="ARBA" id="ARBA00000198"/>
    </source>
</evidence>
<sequence length="161" mass="18418">MKAYLALGSNLGDRMNYLREAVKRLNQLPGVQVTKQAEIYETDPYGGVEQDNFLNSAVEIETTLAPFSLLESIHQVEASLNRERLIHWGPRTIDIDILLMDGITMDEEVLTIPHKELTKRSFVLMPLKDVYPNEQLLGKSLDEWMNETGNKAEVRNTNESW</sequence>
<evidence type="ECO:0000256" key="7">
    <source>
        <dbReference type="ARBA" id="ARBA00022840"/>
    </source>
</evidence>
<comment type="caution">
    <text evidence="10">The sequence shown here is derived from an EMBL/GenBank/DDBJ whole genome shotgun (WGS) entry which is preliminary data.</text>
</comment>
<comment type="catalytic activity">
    <reaction evidence="1">
        <text>6-hydroxymethyl-7,8-dihydropterin + ATP = (7,8-dihydropterin-6-yl)methyl diphosphate + AMP + H(+)</text>
        <dbReference type="Rhea" id="RHEA:11412"/>
        <dbReference type="ChEBI" id="CHEBI:15378"/>
        <dbReference type="ChEBI" id="CHEBI:30616"/>
        <dbReference type="ChEBI" id="CHEBI:44841"/>
        <dbReference type="ChEBI" id="CHEBI:72950"/>
        <dbReference type="ChEBI" id="CHEBI:456215"/>
        <dbReference type="EC" id="2.7.6.3"/>
    </reaction>
</comment>
<dbReference type="NCBIfam" id="TIGR01498">
    <property type="entry name" value="folK"/>
    <property type="match status" value="1"/>
</dbReference>
<keyword evidence="7" id="KW-0067">ATP-binding</keyword>
<dbReference type="RefSeq" id="WP_136137369.1">
    <property type="nucleotide sequence ID" value="NZ_SDGV01000018.1"/>
</dbReference>
<dbReference type="GO" id="GO:0016301">
    <property type="term" value="F:kinase activity"/>
    <property type="evidence" value="ECO:0007669"/>
    <property type="project" value="UniProtKB-KW"/>
</dbReference>
<dbReference type="UniPathway" id="UPA00077">
    <property type="reaction ID" value="UER00155"/>
</dbReference>
<evidence type="ECO:0000259" key="9">
    <source>
        <dbReference type="PROSITE" id="PS00794"/>
    </source>
</evidence>
<keyword evidence="11" id="KW-1185">Reference proteome</keyword>
<evidence type="ECO:0000256" key="6">
    <source>
        <dbReference type="ARBA" id="ARBA00022777"/>
    </source>
</evidence>
<dbReference type="InterPro" id="IPR000550">
    <property type="entry name" value="Hppk"/>
</dbReference>